<accession>A0A509ELF1</accession>
<dbReference type="RefSeq" id="WP_142585629.1">
    <property type="nucleotide sequence ID" value="NZ_CABFPH010000116.1"/>
</dbReference>
<reference evidence="1 2" key="1">
    <citation type="submission" date="2019-06" db="EMBL/GenBank/DDBJ databases">
        <authorList>
            <person name="Rodrigo-Torres L."/>
            <person name="Arahal R. D."/>
            <person name="Lucena T."/>
        </authorList>
    </citation>
    <scope>NUCLEOTIDE SEQUENCE [LARGE SCALE GENOMIC DNA]</scope>
    <source>
        <strain evidence="1 2">SB0023/3</strain>
    </source>
</reference>
<protein>
    <submittedName>
        <fullName evidence="1">Uncharacterized protein</fullName>
    </submittedName>
</protein>
<dbReference type="OrthoDB" id="9848705at2"/>
<gene>
    <name evidence="1" type="ORF">MET9862_04948</name>
</gene>
<evidence type="ECO:0000313" key="2">
    <source>
        <dbReference type="Proteomes" id="UP000410984"/>
    </source>
</evidence>
<dbReference type="Proteomes" id="UP000410984">
    <property type="component" value="Unassembled WGS sequence"/>
</dbReference>
<keyword evidence="2" id="KW-1185">Reference proteome</keyword>
<dbReference type="EMBL" id="CABFPH010000116">
    <property type="protein sequence ID" value="VUD74319.1"/>
    <property type="molecule type" value="Genomic_DNA"/>
</dbReference>
<sequence length="115" mass="12782">MPTRDEVARAICDAWGFAWETGLQGGGRYAADNAADETAEPPTRQHFYAAADAAMALYTPPGIAESQGGRRHRFQAHHRFTWFCTVCGYGPGETLRHLPEARPLPLRNQPTEDNR</sequence>
<evidence type="ECO:0000313" key="1">
    <source>
        <dbReference type="EMBL" id="VUD74319.1"/>
    </source>
</evidence>
<organism evidence="1 2">
    <name type="scientific">Methylobacterium symbioticum</name>
    <dbReference type="NCBI Taxonomy" id="2584084"/>
    <lineage>
        <taxon>Bacteria</taxon>
        <taxon>Pseudomonadati</taxon>
        <taxon>Pseudomonadota</taxon>
        <taxon>Alphaproteobacteria</taxon>
        <taxon>Hyphomicrobiales</taxon>
        <taxon>Methylobacteriaceae</taxon>
        <taxon>Methylobacterium</taxon>
    </lineage>
</organism>
<dbReference type="AlphaFoldDB" id="A0A509ELF1"/>
<proteinExistence type="predicted"/>
<name>A0A509ELF1_9HYPH</name>